<dbReference type="PANTHER" id="PTHR43130">
    <property type="entry name" value="ARAC-FAMILY TRANSCRIPTIONAL REGULATOR"/>
    <property type="match status" value="1"/>
</dbReference>
<dbReference type="SUPFAM" id="SSF52317">
    <property type="entry name" value="Class I glutamine amidotransferase-like"/>
    <property type="match status" value="1"/>
</dbReference>
<dbReference type="RefSeq" id="WP_188967292.1">
    <property type="nucleotide sequence ID" value="NZ_BMKW01000005.1"/>
</dbReference>
<dbReference type="CDD" id="cd03139">
    <property type="entry name" value="GATase1_PfpI_2"/>
    <property type="match status" value="1"/>
</dbReference>
<dbReference type="PANTHER" id="PTHR43130:SF2">
    <property type="entry name" value="DJ-1_PFPI DOMAIN-CONTAINING PROTEIN"/>
    <property type="match status" value="1"/>
</dbReference>
<name>A0A917KKB9_9PROT</name>
<dbReference type="GO" id="GO:0006355">
    <property type="term" value="P:regulation of DNA-templated transcription"/>
    <property type="evidence" value="ECO:0007669"/>
    <property type="project" value="TreeGrafter"/>
</dbReference>
<organism evidence="2 3">
    <name type="scientific">Neoroseomonas lacus</name>
    <dbReference type="NCBI Taxonomy" id="287609"/>
    <lineage>
        <taxon>Bacteria</taxon>
        <taxon>Pseudomonadati</taxon>
        <taxon>Pseudomonadota</taxon>
        <taxon>Alphaproteobacteria</taxon>
        <taxon>Acetobacterales</taxon>
        <taxon>Acetobacteraceae</taxon>
        <taxon>Neoroseomonas</taxon>
    </lineage>
</organism>
<keyword evidence="3" id="KW-1185">Reference proteome</keyword>
<dbReference type="InterPro" id="IPR052158">
    <property type="entry name" value="INH-QAR"/>
</dbReference>
<proteinExistence type="predicted"/>
<protein>
    <submittedName>
        <fullName evidence="2">Dimethylglycine dehydrogenase</fullName>
    </submittedName>
</protein>
<evidence type="ECO:0000313" key="2">
    <source>
        <dbReference type="EMBL" id="GGJ15974.1"/>
    </source>
</evidence>
<feature type="domain" description="DJ-1/PfpI" evidence="1">
    <location>
        <begin position="9"/>
        <end position="166"/>
    </location>
</feature>
<reference evidence="2" key="2">
    <citation type="submission" date="2020-09" db="EMBL/GenBank/DDBJ databases">
        <authorList>
            <person name="Sun Q."/>
            <person name="Zhou Y."/>
        </authorList>
    </citation>
    <scope>NUCLEOTIDE SEQUENCE</scope>
    <source>
        <strain evidence="2">CGMCC 1.3617</strain>
    </source>
</reference>
<gene>
    <name evidence="2" type="ORF">GCM10011320_24090</name>
</gene>
<accession>A0A917KKB9</accession>
<comment type="caution">
    <text evidence="2">The sequence shown here is derived from an EMBL/GenBank/DDBJ whole genome shotgun (WGS) entry which is preliminary data.</text>
</comment>
<reference evidence="2" key="1">
    <citation type="journal article" date="2014" name="Int. J. Syst. Evol. Microbiol.">
        <title>Complete genome sequence of Corynebacterium casei LMG S-19264T (=DSM 44701T), isolated from a smear-ripened cheese.</title>
        <authorList>
            <consortium name="US DOE Joint Genome Institute (JGI-PGF)"/>
            <person name="Walter F."/>
            <person name="Albersmeier A."/>
            <person name="Kalinowski J."/>
            <person name="Ruckert C."/>
        </authorList>
    </citation>
    <scope>NUCLEOTIDE SEQUENCE</scope>
    <source>
        <strain evidence="2">CGMCC 1.3617</strain>
    </source>
</reference>
<dbReference type="Proteomes" id="UP000661507">
    <property type="component" value="Unassembled WGS sequence"/>
</dbReference>
<dbReference type="Gene3D" id="3.40.50.880">
    <property type="match status" value="1"/>
</dbReference>
<dbReference type="AlphaFoldDB" id="A0A917KKB9"/>
<dbReference type="EMBL" id="BMKW01000005">
    <property type="protein sequence ID" value="GGJ15974.1"/>
    <property type="molecule type" value="Genomic_DNA"/>
</dbReference>
<dbReference type="InterPro" id="IPR002818">
    <property type="entry name" value="DJ-1/PfpI"/>
</dbReference>
<evidence type="ECO:0000259" key="1">
    <source>
        <dbReference type="Pfam" id="PF01965"/>
    </source>
</evidence>
<evidence type="ECO:0000313" key="3">
    <source>
        <dbReference type="Proteomes" id="UP000661507"/>
    </source>
</evidence>
<dbReference type="InterPro" id="IPR029062">
    <property type="entry name" value="Class_I_gatase-like"/>
</dbReference>
<sequence>MTAPLRFGLLLFPRLTQLDMTGPFEVLSRVPGGKVHLIWKNREPVSADTGLTMMPDTSFADCPQMDVICVPGGPGVAALMEDEEVLAFLRAQAAGARFVTSVCTGALVLGAAGLLKGVRATTHWASHDFLASLGAVPEQGRWVRDGRVVTGGGVTAGIDFALALVAEMLSPEAAQAIQLQIEYAPAPPFDAGSPATAPAGVLATAKARGAAMRAEREALVARVAARFA</sequence>
<dbReference type="Pfam" id="PF01965">
    <property type="entry name" value="DJ-1_PfpI"/>
    <property type="match status" value="1"/>
</dbReference>